<dbReference type="InterPro" id="IPR028081">
    <property type="entry name" value="Leu-bd"/>
</dbReference>
<evidence type="ECO:0000256" key="2">
    <source>
        <dbReference type="ARBA" id="ARBA00022729"/>
    </source>
</evidence>
<evidence type="ECO:0000259" key="3">
    <source>
        <dbReference type="Pfam" id="PF13458"/>
    </source>
</evidence>
<sequence>MKKWQISLVMVISVAILAIAVFAPGNGKAAGKDGKSVVIGFTASKSGKLKTEGTRQIQGFNLWMEQVNAKGGIKLADGSVVKVESREYDDESNKDRVQELYTRLINNDKADFLISPYSSGLADAAAVIAQQYKKIMITTGAASDSTYKKGYTLVYQTYTPASRYLTGAIDLLAKLDPKAKKVAIIHEKDKFSTDVVNSLKAYAERKGYQVVLFEGYDSGTTDFAAFINKIPSGTDAIMGGGHFADTSTLTRQLYEKKINAKMFAFLVAPPEPKFAELGEACLGVIGPSQWEPGVKYSPEGAKAAGLSWYGPTVKEFEEAYRKKYNNEEPSYHSAGGYAAGLILQRAIEKAGSLETDKVKKALDELKDMTFYGVVQFDNTKENHGLQIGHEMVYIQWFKNPQGKFYKEIVWPEAAASAKAFVPPAR</sequence>
<dbReference type="Pfam" id="PF13458">
    <property type="entry name" value="Peripla_BP_6"/>
    <property type="match status" value="1"/>
</dbReference>
<dbReference type="AlphaFoldDB" id="A0A7C5ENS7"/>
<comment type="caution">
    <text evidence="4">The sequence shown here is derived from an EMBL/GenBank/DDBJ whole genome shotgun (WGS) entry which is preliminary data.</text>
</comment>
<proteinExistence type="inferred from homology"/>
<dbReference type="SUPFAM" id="SSF53822">
    <property type="entry name" value="Periplasmic binding protein-like I"/>
    <property type="match status" value="1"/>
</dbReference>
<dbReference type="PANTHER" id="PTHR30483">
    <property type="entry name" value="LEUCINE-SPECIFIC-BINDING PROTEIN"/>
    <property type="match status" value="1"/>
</dbReference>
<reference evidence="4" key="1">
    <citation type="journal article" date="2020" name="mSystems">
        <title>Genome- and Community-Level Interaction Insights into Carbon Utilization and Element Cycling Functions of Hydrothermarchaeota in Hydrothermal Sediment.</title>
        <authorList>
            <person name="Zhou Z."/>
            <person name="Liu Y."/>
            <person name="Xu W."/>
            <person name="Pan J."/>
            <person name="Luo Z.H."/>
            <person name="Li M."/>
        </authorList>
    </citation>
    <scope>NUCLEOTIDE SEQUENCE [LARGE SCALE GENOMIC DNA]</scope>
    <source>
        <strain evidence="4">SpSt-853</strain>
    </source>
</reference>
<dbReference type="PANTHER" id="PTHR30483:SF37">
    <property type="entry name" value="ABC TRANSPORTER SUBSTRATE-BINDING PROTEIN"/>
    <property type="match status" value="1"/>
</dbReference>
<organism evidence="4">
    <name type="scientific">Desulfobacca acetoxidans</name>
    <dbReference type="NCBI Taxonomy" id="60893"/>
    <lineage>
        <taxon>Bacteria</taxon>
        <taxon>Pseudomonadati</taxon>
        <taxon>Thermodesulfobacteriota</taxon>
        <taxon>Desulfobaccia</taxon>
        <taxon>Desulfobaccales</taxon>
        <taxon>Desulfobaccaceae</taxon>
        <taxon>Desulfobacca</taxon>
    </lineage>
</organism>
<gene>
    <name evidence="4" type="ORF">ENW48_03055</name>
</gene>
<dbReference type="CDD" id="cd06338">
    <property type="entry name" value="PBP1_ABC_ligand_binding-like"/>
    <property type="match status" value="1"/>
</dbReference>
<keyword evidence="2" id="KW-0732">Signal</keyword>
<evidence type="ECO:0000256" key="1">
    <source>
        <dbReference type="ARBA" id="ARBA00010062"/>
    </source>
</evidence>
<accession>A0A7C5ENS7</accession>
<dbReference type="InterPro" id="IPR051010">
    <property type="entry name" value="BCAA_transport"/>
</dbReference>
<dbReference type="InterPro" id="IPR028082">
    <property type="entry name" value="Peripla_BP_I"/>
</dbReference>
<feature type="domain" description="Leucine-binding protein" evidence="3">
    <location>
        <begin position="37"/>
        <end position="384"/>
    </location>
</feature>
<comment type="similarity">
    <text evidence="1">Belongs to the leucine-binding protein family.</text>
</comment>
<protein>
    <submittedName>
        <fullName evidence="4">Branched-chain amino acid ABC transporter substrate-binding protein</fullName>
    </submittedName>
</protein>
<dbReference type="Gene3D" id="3.40.50.2300">
    <property type="match status" value="2"/>
</dbReference>
<dbReference type="EMBL" id="DTKJ01000019">
    <property type="protein sequence ID" value="HGZ11181.1"/>
    <property type="molecule type" value="Genomic_DNA"/>
</dbReference>
<evidence type="ECO:0000313" key="4">
    <source>
        <dbReference type="EMBL" id="HGZ11181.1"/>
    </source>
</evidence>
<name>A0A7C5ENS7_9BACT</name>